<keyword evidence="3" id="KW-0804">Transcription</keyword>
<dbReference type="InterPro" id="IPR036390">
    <property type="entry name" value="WH_DNA-bd_sf"/>
</dbReference>
<evidence type="ECO:0000256" key="1">
    <source>
        <dbReference type="ARBA" id="ARBA00023015"/>
    </source>
</evidence>
<evidence type="ECO:0000256" key="2">
    <source>
        <dbReference type="ARBA" id="ARBA00023125"/>
    </source>
</evidence>
<evidence type="ECO:0000313" key="6">
    <source>
        <dbReference type="Proteomes" id="UP001501459"/>
    </source>
</evidence>
<organism evidence="5 6">
    <name type="scientific">Lentibacillus halophilus</name>
    <dbReference type="NCBI Taxonomy" id="295065"/>
    <lineage>
        <taxon>Bacteria</taxon>
        <taxon>Bacillati</taxon>
        <taxon>Bacillota</taxon>
        <taxon>Bacilli</taxon>
        <taxon>Bacillales</taxon>
        <taxon>Bacillaceae</taxon>
        <taxon>Lentibacillus</taxon>
    </lineage>
</organism>
<dbReference type="SMART" id="SM00347">
    <property type="entry name" value="HTH_MARR"/>
    <property type="match status" value="1"/>
</dbReference>
<accession>A0ABN0Z1H7</accession>
<dbReference type="Proteomes" id="UP001501459">
    <property type="component" value="Unassembled WGS sequence"/>
</dbReference>
<dbReference type="InterPro" id="IPR011991">
    <property type="entry name" value="ArsR-like_HTH"/>
</dbReference>
<sequence>MENQEFSKTGTRAAELFREVNKVLDQRMRQSFQEVGITPPQMMILHYLYNHNACMVSDISRDLHLAASTVSSILDRLERHNLVVRRRKQEDKRVVQIILSERAMEWKDSLRTSLNSTMENMVQDATAEERDQIISGLQLMKDVLNRNAQTEKGEESYGDNCGSE</sequence>
<dbReference type="InterPro" id="IPR036388">
    <property type="entry name" value="WH-like_DNA-bd_sf"/>
</dbReference>
<dbReference type="CDD" id="cd00090">
    <property type="entry name" value="HTH_ARSR"/>
    <property type="match status" value="1"/>
</dbReference>
<protein>
    <submittedName>
        <fullName evidence="5">MarR family transcriptional regulator CosR</fullName>
    </submittedName>
</protein>
<dbReference type="PANTHER" id="PTHR42756:SF1">
    <property type="entry name" value="TRANSCRIPTIONAL REPRESSOR OF EMRAB OPERON"/>
    <property type="match status" value="1"/>
</dbReference>
<dbReference type="PANTHER" id="PTHR42756">
    <property type="entry name" value="TRANSCRIPTIONAL REGULATOR, MARR"/>
    <property type="match status" value="1"/>
</dbReference>
<dbReference type="InterPro" id="IPR000835">
    <property type="entry name" value="HTH_MarR-typ"/>
</dbReference>
<proteinExistence type="predicted"/>
<keyword evidence="1" id="KW-0805">Transcription regulation</keyword>
<dbReference type="EMBL" id="BAAADM010000002">
    <property type="protein sequence ID" value="GAA0427887.1"/>
    <property type="molecule type" value="Genomic_DNA"/>
</dbReference>
<keyword evidence="2" id="KW-0238">DNA-binding</keyword>
<dbReference type="SUPFAM" id="SSF46785">
    <property type="entry name" value="Winged helix' DNA-binding domain"/>
    <property type="match status" value="1"/>
</dbReference>
<keyword evidence="6" id="KW-1185">Reference proteome</keyword>
<name>A0ABN0Z1H7_9BACI</name>
<evidence type="ECO:0000259" key="4">
    <source>
        <dbReference type="PROSITE" id="PS50995"/>
    </source>
</evidence>
<comment type="caution">
    <text evidence="5">The sequence shown here is derived from an EMBL/GenBank/DDBJ whole genome shotgun (WGS) entry which is preliminary data.</text>
</comment>
<dbReference type="RefSeq" id="WP_343750355.1">
    <property type="nucleotide sequence ID" value="NZ_BAAADM010000002.1"/>
</dbReference>
<evidence type="ECO:0000256" key="3">
    <source>
        <dbReference type="ARBA" id="ARBA00023163"/>
    </source>
</evidence>
<reference evidence="5 6" key="1">
    <citation type="journal article" date="2019" name="Int. J. Syst. Evol. Microbiol.">
        <title>The Global Catalogue of Microorganisms (GCM) 10K type strain sequencing project: providing services to taxonomists for standard genome sequencing and annotation.</title>
        <authorList>
            <consortium name="The Broad Institute Genomics Platform"/>
            <consortium name="The Broad Institute Genome Sequencing Center for Infectious Disease"/>
            <person name="Wu L."/>
            <person name="Ma J."/>
        </authorList>
    </citation>
    <scope>NUCLEOTIDE SEQUENCE [LARGE SCALE GENOMIC DNA]</scope>
    <source>
        <strain evidence="5 6">JCM 12149</strain>
    </source>
</reference>
<dbReference type="PROSITE" id="PS50995">
    <property type="entry name" value="HTH_MARR_2"/>
    <property type="match status" value="1"/>
</dbReference>
<gene>
    <name evidence="5" type="primary">cosR</name>
    <name evidence="5" type="ORF">GCM10008983_00150</name>
</gene>
<dbReference type="Gene3D" id="1.10.10.10">
    <property type="entry name" value="Winged helix-like DNA-binding domain superfamily/Winged helix DNA-binding domain"/>
    <property type="match status" value="1"/>
</dbReference>
<evidence type="ECO:0000313" key="5">
    <source>
        <dbReference type="EMBL" id="GAA0427887.1"/>
    </source>
</evidence>
<dbReference type="Pfam" id="PF01047">
    <property type="entry name" value="MarR"/>
    <property type="match status" value="1"/>
</dbReference>
<feature type="domain" description="HTH marR-type" evidence="4">
    <location>
        <begin position="13"/>
        <end position="142"/>
    </location>
</feature>